<feature type="transmembrane region" description="Helical" evidence="1">
    <location>
        <begin position="7"/>
        <end position="30"/>
    </location>
</feature>
<evidence type="ECO:0000313" key="2">
    <source>
        <dbReference type="EMBL" id="QCT06501.1"/>
    </source>
</evidence>
<organism evidence="2 3">
    <name type="scientific">Ruminococcus bovis</name>
    <dbReference type="NCBI Taxonomy" id="2564099"/>
    <lineage>
        <taxon>Bacteria</taxon>
        <taxon>Bacillati</taxon>
        <taxon>Bacillota</taxon>
        <taxon>Clostridia</taxon>
        <taxon>Eubacteriales</taxon>
        <taxon>Oscillospiraceae</taxon>
        <taxon>Ruminococcus</taxon>
    </lineage>
</organism>
<dbReference type="Pfam" id="PF19388">
    <property type="entry name" value="DUF5963"/>
    <property type="match status" value="1"/>
</dbReference>
<keyword evidence="1" id="KW-0812">Transmembrane</keyword>
<protein>
    <recommendedName>
        <fullName evidence="4">LlsX family protein</fullName>
    </recommendedName>
</protein>
<dbReference type="Proteomes" id="UP000301475">
    <property type="component" value="Chromosome"/>
</dbReference>
<dbReference type="EMBL" id="CP039381">
    <property type="protein sequence ID" value="QCT06501.1"/>
    <property type="molecule type" value="Genomic_DNA"/>
</dbReference>
<dbReference type="AlphaFoldDB" id="A0A4P8XU23"/>
<dbReference type="InterPro" id="IPR046007">
    <property type="entry name" value="DUF5963"/>
</dbReference>
<evidence type="ECO:0000256" key="1">
    <source>
        <dbReference type="SAM" id="Phobius"/>
    </source>
</evidence>
<keyword evidence="3" id="KW-1185">Reference proteome</keyword>
<feature type="transmembrane region" description="Helical" evidence="1">
    <location>
        <begin position="67"/>
        <end position="87"/>
    </location>
</feature>
<keyword evidence="1" id="KW-0472">Membrane</keyword>
<sequence>MKKSVKRIIAVAIGFAFAMLLMSVFIYIGYTKAYGLGVETFNVNVLGIPIYDLTKVGSKYVGESKGIYMGLLCGICMLVAFAVEIVIEKVKKK</sequence>
<evidence type="ECO:0008006" key="4">
    <source>
        <dbReference type="Google" id="ProtNLM"/>
    </source>
</evidence>
<dbReference type="RefSeq" id="WP_138156569.1">
    <property type="nucleotide sequence ID" value="NZ_CP039381.1"/>
</dbReference>
<evidence type="ECO:0000313" key="3">
    <source>
        <dbReference type="Proteomes" id="UP000301475"/>
    </source>
</evidence>
<reference evidence="2 3" key="1">
    <citation type="submission" date="2019-04" db="EMBL/GenBank/DDBJ databases">
        <authorList>
            <person name="Embree M."/>
            <person name="Gaffney J.R."/>
        </authorList>
    </citation>
    <scope>NUCLEOTIDE SEQUENCE [LARGE SCALE GENOMIC DNA]</scope>
    <source>
        <strain evidence="2 3">JE7A12</strain>
    </source>
</reference>
<dbReference type="OrthoDB" id="2064073at2"/>
<gene>
    <name evidence="2" type="ORF">E5Z56_03625</name>
</gene>
<dbReference type="NCBIfam" id="NF033904">
    <property type="entry name" value="LlsX_fam"/>
    <property type="match status" value="1"/>
</dbReference>
<keyword evidence="1" id="KW-1133">Transmembrane helix</keyword>
<name>A0A4P8XU23_9FIRM</name>
<proteinExistence type="predicted"/>
<dbReference type="KEGG" id="ruj:E5Z56_03625"/>
<accession>A0A4P8XU23</accession>